<dbReference type="EMBL" id="JACCFM010000001">
    <property type="protein sequence ID" value="NYJ19526.1"/>
    <property type="molecule type" value="Genomic_DNA"/>
</dbReference>
<proteinExistence type="predicted"/>
<dbReference type="RefSeq" id="WP_179578284.1">
    <property type="nucleotide sequence ID" value="NZ_JACCFM010000001.1"/>
</dbReference>
<keyword evidence="2" id="KW-1185">Reference proteome</keyword>
<comment type="caution">
    <text evidence="1">The sequence shown here is derived from an EMBL/GenBank/DDBJ whole genome shotgun (WGS) entry which is preliminary data.</text>
</comment>
<sequence length="88" mass="9505">MHRPVELAQYTSIRFTDTVALEGLVASIGSVGDAYDNAAAETVMGLYKNEAVTSQHHALLRRSDRPVFVPVISAWDCLPSSHATNCSS</sequence>
<organism evidence="1 2">
    <name type="scientific">Glaciibacter psychrotolerans</name>
    <dbReference type="NCBI Taxonomy" id="670054"/>
    <lineage>
        <taxon>Bacteria</taxon>
        <taxon>Bacillati</taxon>
        <taxon>Actinomycetota</taxon>
        <taxon>Actinomycetes</taxon>
        <taxon>Micrococcales</taxon>
        <taxon>Microbacteriaceae</taxon>
        <taxon>Glaciibacter</taxon>
    </lineage>
</organism>
<reference evidence="1 2" key="1">
    <citation type="submission" date="2020-07" db="EMBL/GenBank/DDBJ databases">
        <title>Sequencing the genomes of 1000 actinobacteria strains.</title>
        <authorList>
            <person name="Klenk H.-P."/>
        </authorList>
    </citation>
    <scope>NUCLEOTIDE SEQUENCE [LARGE SCALE GENOMIC DNA]</scope>
    <source>
        <strain evidence="1 2">LI1</strain>
    </source>
</reference>
<dbReference type="Proteomes" id="UP000537260">
    <property type="component" value="Unassembled WGS sequence"/>
</dbReference>
<gene>
    <name evidence="1" type="ORF">HNR05_001317</name>
</gene>
<name>A0A7Z0ED93_9MICO</name>
<protein>
    <submittedName>
        <fullName evidence="1">Transposase InsO family protein</fullName>
    </submittedName>
</protein>
<dbReference type="AlphaFoldDB" id="A0A7Z0ED93"/>
<evidence type="ECO:0000313" key="1">
    <source>
        <dbReference type="EMBL" id="NYJ19526.1"/>
    </source>
</evidence>
<evidence type="ECO:0000313" key="2">
    <source>
        <dbReference type="Proteomes" id="UP000537260"/>
    </source>
</evidence>
<accession>A0A7Z0ED93</accession>